<feature type="domain" description="Restriction endonuclease type II NgoFVII N-terminal" evidence="1">
    <location>
        <begin position="58"/>
        <end position="133"/>
    </location>
</feature>
<keyword evidence="3" id="KW-1185">Reference proteome</keyword>
<dbReference type="SUPFAM" id="SSF56024">
    <property type="entry name" value="Phospholipase D/nuclease"/>
    <property type="match status" value="1"/>
</dbReference>
<dbReference type="OrthoDB" id="5894983at2"/>
<evidence type="ECO:0000259" key="1">
    <source>
        <dbReference type="Pfam" id="PF09565"/>
    </source>
</evidence>
<organism evidence="2 3">
    <name type="scientific">Mucilaginibacter terrigena</name>
    <dbReference type="NCBI Taxonomy" id="2492395"/>
    <lineage>
        <taxon>Bacteria</taxon>
        <taxon>Pseudomonadati</taxon>
        <taxon>Bacteroidota</taxon>
        <taxon>Sphingobacteriia</taxon>
        <taxon>Sphingobacteriales</taxon>
        <taxon>Sphingobacteriaceae</taxon>
        <taxon>Mucilaginibacter</taxon>
    </lineage>
</organism>
<dbReference type="InterPro" id="IPR019065">
    <property type="entry name" value="RE_NgoFVII_N"/>
</dbReference>
<accession>A0A4Q5LPN2</accession>
<dbReference type="Pfam" id="PF09565">
    <property type="entry name" value="RE_NgoFVII"/>
    <property type="match status" value="1"/>
</dbReference>
<reference evidence="2 3" key="1">
    <citation type="submission" date="2019-02" db="EMBL/GenBank/DDBJ databases">
        <title>Bacterial novel species Mucilaginibacter sp. 17JY9-4 isolated from soil.</title>
        <authorList>
            <person name="Jung H.-Y."/>
        </authorList>
    </citation>
    <scope>NUCLEOTIDE SEQUENCE [LARGE SCALE GENOMIC DNA]</scope>
    <source>
        <strain evidence="2 3">17JY9-4</strain>
    </source>
</reference>
<dbReference type="Proteomes" id="UP000293331">
    <property type="component" value="Unassembled WGS sequence"/>
</dbReference>
<comment type="caution">
    <text evidence="2">The sequence shown here is derived from an EMBL/GenBank/DDBJ whole genome shotgun (WGS) entry which is preliminary data.</text>
</comment>
<protein>
    <recommendedName>
        <fullName evidence="1">Restriction endonuclease type II NgoFVII N-terminal domain-containing protein</fullName>
    </recommendedName>
</protein>
<name>A0A4Q5LPN2_9SPHI</name>
<dbReference type="CDD" id="cd09117">
    <property type="entry name" value="PLDc_Bfil_DEXD_like"/>
    <property type="match status" value="1"/>
</dbReference>
<proteinExistence type="predicted"/>
<evidence type="ECO:0000313" key="2">
    <source>
        <dbReference type="EMBL" id="RYU91343.1"/>
    </source>
</evidence>
<dbReference type="EMBL" id="SEWG01000002">
    <property type="protein sequence ID" value="RYU91343.1"/>
    <property type="molecule type" value="Genomic_DNA"/>
</dbReference>
<sequence length="417" mass="48253">MYISVLADTIGAELLLADEIWLAAGLVTQSGLPFIRDLKSSIHLMAGIDLPTPPNILRQLLAWSEAGKIEFKVFSIEKVFFHPKVYIWRRGGQYKAYIGSGNLTNGGWNDNIELFWEIDKNADCLSLIAWFEKHMIMALTIDEKFIADYESRVFKPSEAASQAHQKRLADFKRPYEHDHDFYFRQEDFDAFSEERAALDNPIAKRARQLVNRKLKALHDRIFPEVLMRGWNLHHHKRDSNIVSHYAHNARVSALLNGMWLYYGKSPLEAAQGGKSDEEKSMNNHVRLQLIIRQSSVGVWCAVGKGGGSRIDRLAFHEKIQYPTMQHVFFNLVKSLGDEYFIDVAGIRPFYRISEIKTAKDLFDIVNQDYYHLDQYFIVGMDVNPQDDRLRDDHIVVLVLSGFEKLYPIYNFFKAPYQ</sequence>
<dbReference type="RefSeq" id="WP_129875602.1">
    <property type="nucleotide sequence ID" value="NZ_SEWG01000002.1"/>
</dbReference>
<dbReference type="AlphaFoldDB" id="A0A4Q5LPN2"/>
<evidence type="ECO:0000313" key="3">
    <source>
        <dbReference type="Proteomes" id="UP000293331"/>
    </source>
</evidence>
<gene>
    <name evidence="2" type="ORF">EWM62_05225</name>
</gene>
<dbReference type="Gene3D" id="3.30.870.10">
    <property type="entry name" value="Endonuclease Chain A"/>
    <property type="match status" value="1"/>
</dbReference>